<dbReference type="PANTHER" id="PTHR40089">
    <property type="entry name" value="ETHANOLAMINE UTILIZATION PROTEIN EUTH"/>
    <property type="match status" value="1"/>
</dbReference>
<dbReference type="EMBL" id="CP158367">
    <property type="protein sequence ID" value="XBX74190.1"/>
    <property type="molecule type" value="Genomic_DNA"/>
</dbReference>
<evidence type="ECO:0000313" key="2">
    <source>
        <dbReference type="EMBL" id="XBX74190.1"/>
    </source>
</evidence>
<feature type="transmembrane region" description="Helical" evidence="1">
    <location>
        <begin position="331"/>
        <end position="354"/>
    </location>
</feature>
<dbReference type="PANTHER" id="PTHR40089:SF1">
    <property type="entry name" value="ETHANOLAMINE PERMEASE EUTH-RELATED"/>
    <property type="match status" value="1"/>
</dbReference>
<reference evidence="2" key="2">
    <citation type="submission" date="2024-06" db="EMBL/GenBank/DDBJ databases">
        <authorList>
            <person name="Petrova K.O."/>
            <person name="Toshchakov S.V."/>
            <person name="Boltjanskaja Y.V."/>
            <person name="Kevbrin V."/>
        </authorList>
    </citation>
    <scope>NUCLEOTIDE SEQUENCE</scope>
    <source>
        <strain evidence="2">Z-910T</strain>
    </source>
</reference>
<keyword evidence="1" id="KW-0472">Membrane</keyword>
<keyword evidence="1" id="KW-1133">Transmembrane helix</keyword>
<feature type="transmembrane region" description="Helical" evidence="1">
    <location>
        <begin position="138"/>
        <end position="161"/>
    </location>
</feature>
<feature type="transmembrane region" description="Helical" evidence="1">
    <location>
        <begin position="6"/>
        <end position="25"/>
    </location>
</feature>
<dbReference type="NCBIfam" id="NF011667">
    <property type="entry name" value="PRK15086.1-3"/>
    <property type="match status" value="1"/>
</dbReference>
<feature type="transmembrane region" description="Helical" evidence="1">
    <location>
        <begin position="167"/>
        <end position="187"/>
    </location>
</feature>
<accession>A0AAU7VJX1</accession>
<dbReference type="InterPro" id="IPR007441">
    <property type="entry name" value="EutH"/>
</dbReference>
<dbReference type="RefSeq" id="WP_350342948.1">
    <property type="nucleotide sequence ID" value="NZ_CP158367.1"/>
</dbReference>
<sequence>MSINDIIVYIMVFFMILGALDKIIGNKYGLGEKFDEGIMAMGSLAVAMVGVVSLAPVLAKILEPIVVPVYEFLGADPAMFATTLLANDMGGYPLAMELAQTPETGLFAGLIVGAMMGPTIVFTIPVALGIIEKEDHKFLATGVLAGLITIPFGALVGGLIAGFDLVMIIKNLVPIIIVSLLLSLGLWKIPEKMIKGFTIFGRGVVTVITIGLAAIIVETLTGFVVIPGMAPVTDGIEIVGEIAIMLAGAFPMVYVVTKVFSKPLMKMGKVLGMGDVAAAGMVATLANSIPMFGLMKDMDARGKIINVAFAVSASFVLGDHLGFTAGVNQEMIFPMVVGKMAGGVTAVMVALFIANKTMGKIETQRCVNPTDKDQIYKG</sequence>
<reference evidence="2" key="1">
    <citation type="journal article" date="2013" name="Extremophiles">
        <title>Proteinivorax tanatarense gen. nov., sp. nov., an anaerobic, haloalkaliphilic, proteolytic bacterium isolated from a decaying algal bloom, and proposal of Proteinivoraceae fam. nov.</title>
        <authorList>
            <person name="Kevbrin V."/>
            <person name="Boltyanskaya Y."/>
            <person name="Zhilina T."/>
            <person name="Kolganova T."/>
            <person name="Lavrentjeva E."/>
            <person name="Kuznetsov B."/>
        </authorList>
    </citation>
    <scope>NUCLEOTIDE SEQUENCE</scope>
    <source>
        <strain evidence="2">Z-910T</strain>
    </source>
</reference>
<gene>
    <name evidence="2" type="primary">eutH</name>
    <name evidence="2" type="ORF">PRVXT_002217</name>
</gene>
<feature type="transmembrane region" description="Helical" evidence="1">
    <location>
        <begin position="199"/>
        <end position="226"/>
    </location>
</feature>
<proteinExistence type="predicted"/>
<feature type="transmembrane region" description="Helical" evidence="1">
    <location>
        <begin position="37"/>
        <end position="59"/>
    </location>
</feature>
<name>A0AAU7VJX1_9FIRM</name>
<dbReference type="Pfam" id="PF04346">
    <property type="entry name" value="EutH"/>
    <property type="match status" value="1"/>
</dbReference>
<evidence type="ECO:0000256" key="1">
    <source>
        <dbReference type="SAM" id="Phobius"/>
    </source>
</evidence>
<dbReference type="NCBIfam" id="NF011666">
    <property type="entry name" value="PRK15086.1-2"/>
    <property type="match status" value="1"/>
</dbReference>
<feature type="transmembrane region" description="Helical" evidence="1">
    <location>
        <begin position="106"/>
        <end position="131"/>
    </location>
</feature>
<feature type="transmembrane region" description="Helical" evidence="1">
    <location>
        <begin position="238"/>
        <end position="257"/>
    </location>
</feature>
<protein>
    <submittedName>
        <fullName evidence="2">Ethanolamine utilization protein EutH</fullName>
    </submittedName>
</protein>
<dbReference type="PIRSF" id="PIRSF019466">
    <property type="entry name" value="EutH"/>
    <property type="match status" value="1"/>
</dbReference>
<dbReference type="GO" id="GO:0034228">
    <property type="term" value="F:ethanolamine transmembrane transporter activity"/>
    <property type="evidence" value="ECO:0007669"/>
    <property type="project" value="InterPro"/>
</dbReference>
<dbReference type="AlphaFoldDB" id="A0AAU7VJX1"/>
<organism evidence="2">
    <name type="scientific">Proteinivorax tanatarense</name>
    <dbReference type="NCBI Taxonomy" id="1260629"/>
    <lineage>
        <taxon>Bacteria</taxon>
        <taxon>Bacillati</taxon>
        <taxon>Bacillota</taxon>
        <taxon>Clostridia</taxon>
        <taxon>Eubacteriales</taxon>
        <taxon>Proteinivoracaceae</taxon>
        <taxon>Proteinivorax</taxon>
    </lineage>
</organism>
<keyword evidence="1" id="KW-0812">Transmembrane</keyword>
<dbReference type="GO" id="GO:0005886">
    <property type="term" value="C:plasma membrane"/>
    <property type="evidence" value="ECO:0007669"/>
    <property type="project" value="TreeGrafter"/>
</dbReference>